<gene>
    <name evidence="3" type="ORF">Rain11_2332</name>
</gene>
<dbReference type="EMBL" id="NKXO01000045">
    <property type="protein sequence ID" value="PKQ66574.1"/>
    <property type="molecule type" value="Genomic_DNA"/>
</dbReference>
<dbReference type="OrthoDB" id="9813771at2"/>
<reference evidence="3 4" key="1">
    <citation type="submission" date="2017-06" db="EMBL/GenBank/DDBJ databases">
        <title>Raineya orbicola gen. nov., sp. nov. a slightly thermophilic bacterium of the phylum Bacteroidetes and the description of Raineyaceae fam. nov.</title>
        <authorList>
            <person name="Albuquerque L."/>
            <person name="Polonia A.R.M."/>
            <person name="Barroso C."/>
            <person name="Froufe H.J.C."/>
            <person name="Lage O."/>
            <person name="Lobo-Da-Cunha A."/>
            <person name="Egas C."/>
            <person name="Da Costa M.S."/>
        </authorList>
    </citation>
    <scope>NUCLEOTIDE SEQUENCE [LARGE SCALE GENOMIC DNA]</scope>
    <source>
        <strain evidence="3 4">SPSPC-11</strain>
    </source>
</reference>
<evidence type="ECO:0000313" key="3">
    <source>
        <dbReference type="EMBL" id="PKQ66574.1"/>
    </source>
</evidence>
<dbReference type="GO" id="GO:0006446">
    <property type="term" value="P:regulation of translational initiation"/>
    <property type="evidence" value="ECO:0007669"/>
    <property type="project" value="TreeGrafter"/>
</dbReference>
<evidence type="ECO:0000313" key="4">
    <source>
        <dbReference type="Proteomes" id="UP000233387"/>
    </source>
</evidence>
<dbReference type="Proteomes" id="UP000233387">
    <property type="component" value="Unassembled WGS sequence"/>
</dbReference>
<dbReference type="PROSITE" id="PS00910">
    <property type="entry name" value="UPF0029"/>
    <property type="match status" value="1"/>
</dbReference>
<dbReference type="InterPro" id="IPR023582">
    <property type="entry name" value="Impact"/>
</dbReference>
<comment type="similarity">
    <text evidence="1">Belongs to the IMPACT family.</text>
</comment>
<dbReference type="InterPro" id="IPR020569">
    <property type="entry name" value="UPF0029_Impact_CS"/>
</dbReference>
<dbReference type="Pfam" id="PF01205">
    <property type="entry name" value="Impact_N"/>
    <property type="match status" value="1"/>
</dbReference>
<dbReference type="RefSeq" id="WP_101359595.1">
    <property type="nucleotide sequence ID" value="NZ_NKXO01000045.1"/>
</dbReference>
<organism evidence="3 4">
    <name type="scientific">Raineya orbicola</name>
    <dbReference type="NCBI Taxonomy" id="2016530"/>
    <lineage>
        <taxon>Bacteria</taxon>
        <taxon>Pseudomonadati</taxon>
        <taxon>Bacteroidota</taxon>
        <taxon>Cytophagia</taxon>
        <taxon>Cytophagales</taxon>
        <taxon>Raineyaceae</taxon>
        <taxon>Raineya</taxon>
    </lineage>
</organism>
<dbReference type="AlphaFoldDB" id="A0A2N3I8B3"/>
<comment type="caution">
    <text evidence="3">The sequence shown here is derived from an EMBL/GenBank/DDBJ whole genome shotgun (WGS) entry which is preliminary data.</text>
</comment>
<evidence type="ECO:0000256" key="1">
    <source>
        <dbReference type="ARBA" id="ARBA00007665"/>
    </source>
</evidence>
<sequence length="199" mass="22704">MQYQSIQKPTQAIYKEKGSKFLAFAYPVSTEAEIRSILEKVRKEYFDASHHCYAYILGANGDKWRANDDGEPYHSAGTPILQQIKSKNLKDVLVIVVRYFGGIKLGVSGLINAYKTAATLALENAEVCEKTETLPLFITYNYDETSEIMQLIHQHKLTIIDQSFDLFCHATILVVKAEYENVFSIFAKWQKNYEASTKK</sequence>
<name>A0A2N3I8B3_9BACT</name>
<dbReference type="SUPFAM" id="SSF54211">
    <property type="entry name" value="Ribosomal protein S5 domain 2-like"/>
    <property type="match status" value="1"/>
</dbReference>
<dbReference type="InterPro" id="IPR020568">
    <property type="entry name" value="Ribosomal_Su5_D2-typ_SF"/>
</dbReference>
<dbReference type="GO" id="GO:0005737">
    <property type="term" value="C:cytoplasm"/>
    <property type="evidence" value="ECO:0007669"/>
    <property type="project" value="TreeGrafter"/>
</dbReference>
<dbReference type="PANTHER" id="PTHR16301">
    <property type="entry name" value="IMPACT-RELATED"/>
    <property type="match status" value="1"/>
</dbReference>
<keyword evidence="4" id="KW-1185">Reference proteome</keyword>
<feature type="domain" description="Impact N-terminal" evidence="2">
    <location>
        <begin position="17"/>
        <end position="122"/>
    </location>
</feature>
<dbReference type="Gene3D" id="3.30.230.30">
    <property type="entry name" value="Impact, N-terminal domain"/>
    <property type="match status" value="1"/>
</dbReference>
<proteinExistence type="inferred from homology"/>
<dbReference type="InterPro" id="IPR001498">
    <property type="entry name" value="Impact_N"/>
</dbReference>
<dbReference type="InterPro" id="IPR036956">
    <property type="entry name" value="Impact_N_sf"/>
</dbReference>
<dbReference type="PANTHER" id="PTHR16301:SF20">
    <property type="entry name" value="IMPACT FAMILY MEMBER YIGZ"/>
    <property type="match status" value="1"/>
</dbReference>
<protein>
    <recommendedName>
        <fullName evidence="2">Impact N-terminal domain-containing protein</fullName>
    </recommendedName>
</protein>
<evidence type="ECO:0000259" key="2">
    <source>
        <dbReference type="Pfam" id="PF01205"/>
    </source>
</evidence>
<accession>A0A2N3I8B3</accession>